<comment type="similarity">
    <text evidence="6">Belongs to the azoreductase type 1 family.</text>
</comment>
<evidence type="ECO:0000256" key="6">
    <source>
        <dbReference type="HAMAP-Rule" id="MF_01216"/>
    </source>
</evidence>
<evidence type="ECO:0000256" key="5">
    <source>
        <dbReference type="ARBA" id="ARBA00048542"/>
    </source>
</evidence>
<accession>A0ABS5TKM2</accession>
<comment type="caution">
    <text evidence="6">Lacks conserved residue(s) required for the propagation of feature annotation.</text>
</comment>
<comment type="catalytic activity">
    <reaction evidence="6">
        <text>2 a quinone + NADH + H(+) = 2 a 1,4-benzosemiquinone + NAD(+)</text>
        <dbReference type="Rhea" id="RHEA:65952"/>
        <dbReference type="ChEBI" id="CHEBI:15378"/>
        <dbReference type="ChEBI" id="CHEBI:57540"/>
        <dbReference type="ChEBI" id="CHEBI:57945"/>
        <dbReference type="ChEBI" id="CHEBI:132124"/>
        <dbReference type="ChEBI" id="CHEBI:134225"/>
    </reaction>
</comment>
<keyword evidence="1 6" id="KW-0285">Flavoprotein</keyword>
<evidence type="ECO:0000256" key="4">
    <source>
        <dbReference type="ARBA" id="ARBA00023027"/>
    </source>
</evidence>
<dbReference type="PANTHER" id="PTHR43741:SF4">
    <property type="entry name" value="FMN-DEPENDENT NADH:QUINONE OXIDOREDUCTASE"/>
    <property type="match status" value="1"/>
</dbReference>
<dbReference type="InterPro" id="IPR029039">
    <property type="entry name" value="Flavoprotein-like_sf"/>
</dbReference>
<keyword evidence="4 6" id="KW-0520">NAD</keyword>
<feature type="domain" description="Flavodoxin-like fold" evidence="7">
    <location>
        <begin position="3"/>
        <end position="174"/>
    </location>
</feature>
<comment type="function">
    <text evidence="6">Also exhibits azoreductase activity. Catalyzes the reductive cleavage of the azo bond in aromatic azo compounds to the corresponding amines.</text>
</comment>
<dbReference type="HAMAP" id="MF_01216">
    <property type="entry name" value="Azoreductase_type1"/>
    <property type="match status" value="1"/>
</dbReference>
<comment type="catalytic activity">
    <reaction evidence="5">
        <text>N,N-dimethyl-1,4-phenylenediamine + anthranilate + 2 NAD(+) = 2-(4-dimethylaminophenyl)diazenylbenzoate + 2 NADH + 2 H(+)</text>
        <dbReference type="Rhea" id="RHEA:55872"/>
        <dbReference type="ChEBI" id="CHEBI:15378"/>
        <dbReference type="ChEBI" id="CHEBI:15783"/>
        <dbReference type="ChEBI" id="CHEBI:16567"/>
        <dbReference type="ChEBI" id="CHEBI:57540"/>
        <dbReference type="ChEBI" id="CHEBI:57945"/>
        <dbReference type="ChEBI" id="CHEBI:71579"/>
        <dbReference type="EC" id="1.7.1.17"/>
    </reaction>
    <physiologicalReaction direction="right-to-left" evidence="5">
        <dbReference type="Rhea" id="RHEA:55874"/>
    </physiologicalReaction>
</comment>
<dbReference type="InterPro" id="IPR003680">
    <property type="entry name" value="Flavodoxin_fold"/>
</dbReference>
<dbReference type="Gene3D" id="3.40.50.360">
    <property type="match status" value="1"/>
</dbReference>
<dbReference type="EC" id="1.6.5.-" evidence="6"/>
<dbReference type="InterPro" id="IPR023048">
    <property type="entry name" value="NADH:quinone_OxRdtase_FMN_depd"/>
</dbReference>
<evidence type="ECO:0000313" key="8">
    <source>
        <dbReference type="EMBL" id="MBT0770726.1"/>
    </source>
</evidence>
<evidence type="ECO:0000256" key="2">
    <source>
        <dbReference type="ARBA" id="ARBA00022643"/>
    </source>
</evidence>
<comment type="caution">
    <text evidence="8">The sequence shown here is derived from an EMBL/GenBank/DDBJ whole genome shotgun (WGS) entry which is preliminary data.</text>
</comment>
<protein>
    <recommendedName>
        <fullName evidence="6">FMN dependent NADH:quinone oxidoreductase</fullName>
        <ecNumber evidence="6">1.6.5.-</ecNumber>
    </recommendedName>
    <alternativeName>
        <fullName evidence="6">Azo-dye reductase</fullName>
    </alternativeName>
    <alternativeName>
        <fullName evidence="6">FMN-dependent NADH-azo compound oxidoreductase</fullName>
    </alternativeName>
    <alternativeName>
        <fullName evidence="6">FMN-dependent NADH-azoreductase</fullName>
        <ecNumber evidence="6">1.7.1.17</ecNumber>
    </alternativeName>
</protein>
<gene>
    <name evidence="6" type="primary">azoR</name>
    <name evidence="8" type="ORF">KIH74_17410</name>
</gene>
<dbReference type="EMBL" id="JAHBAY010000006">
    <property type="protein sequence ID" value="MBT0770726.1"/>
    <property type="molecule type" value="Genomic_DNA"/>
</dbReference>
<evidence type="ECO:0000313" key="9">
    <source>
        <dbReference type="Proteomes" id="UP001197247"/>
    </source>
</evidence>
<proteinExistence type="inferred from homology"/>
<dbReference type="Pfam" id="PF02525">
    <property type="entry name" value="Flavodoxin_2"/>
    <property type="match status" value="1"/>
</dbReference>
<evidence type="ECO:0000259" key="7">
    <source>
        <dbReference type="Pfam" id="PF02525"/>
    </source>
</evidence>
<keyword evidence="3 6" id="KW-0560">Oxidoreductase</keyword>
<dbReference type="RefSeq" id="WP_214157005.1">
    <property type="nucleotide sequence ID" value="NZ_JAHBAY010000006.1"/>
</dbReference>
<comment type="subunit">
    <text evidence="6">Homodimer.</text>
</comment>
<feature type="binding site" evidence="6">
    <location>
        <begin position="16"/>
        <end position="18"/>
    </location>
    <ligand>
        <name>FMN</name>
        <dbReference type="ChEBI" id="CHEBI:58210"/>
    </ligand>
</feature>
<evidence type="ECO:0000256" key="3">
    <source>
        <dbReference type="ARBA" id="ARBA00023002"/>
    </source>
</evidence>
<dbReference type="PANTHER" id="PTHR43741">
    <property type="entry name" value="FMN-DEPENDENT NADH-AZOREDUCTASE 1"/>
    <property type="match status" value="1"/>
</dbReference>
<evidence type="ECO:0000256" key="1">
    <source>
        <dbReference type="ARBA" id="ARBA00022630"/>
    </source>
</evidence>
<dbReference type="InterPro" id="IPR050104">
    <property type="entry name" value="FMN-dep_NADH:Q_OxRdtase_AzoR1"/>
</dbReference>
<dbReference type="SUPFAM" id="SSF52218">
    <property type="entry name" value="Flavoproteins"/>
    <property type="match status" value="1"/>
</dbReference>
<keyword evidence="2 6" id="KW-0288">FMN</keyword>
<dbReference type="EC" id="1.7.1.17" evidence="6"/>
<reference evidence="8 9" key="1">
    <citation type="submission" date="2021-05" db="EMBL/GenBank/DDBJ databases">
        <title>Kineosporia and Streptomyces sp. nov. two new marine actinobacteria isolated from Coral.</title>
        <authorList>
            <person name="Buangrab K."/>
            <person name="Sutthacheep M."/>
            <person name="Yeemin T."/>
            <person name="Harunari E."/>
            <person name="Igarashi Y."/>
            <person name="Kanchanasin P."/>
            <person name="Tanasupawat S."/>
            <person name="Phongsopitanun W."/>
        </authorList>
    </citation>
    <scope>NUCLEOTIDE SEQUENCE [LARGE SCALE GENOMIC DNA]</scope>
    <source>
        <strain evidence="8 9">J2-2</strain>
    </source>
</reference>
<comment type="cofactor">
    <cofactor evidence="6">
        <name>FMN</name>
        <dbReference type="ChEBI" id="CHEBI:58210"/>
    </cofactor>
    <text evidence="6">Binds 1 FMN per subunit.</text>
</comment>
<keyword evidence="9" id="KW-1185">Reference proteome</keyword>
<organism evidence="8 9">
    <name type="scientific">Kineosporia corallincola</name>
    <dbReference type="NCBI Taxonomy" id="2835133"/>
    <lineage>
        <taxon>Bacteria</taxon>
        <taxon>Bacillati</taxon>
        <taxon>Actinomycetota</taxon>
        <taxon>Actinomycetes</taxon>
        <taxon>Kineosporiales</taxon>
        <taxon>Kineosporiaceae</taxon>
        <taxon>Kineosporia</taxon>
    </lineage>
</organism>
<name>A0ABS5TKM2_9ACTN</name>
<dbReference type="Proteomes" id="UP001197247">
    <property type="component" value="Unassembled WGS sequence"/>
</dbReference>
<feature type="binding site" evidence="6">
    <location>
        <position position="10"/>
    </location>
    <ligand>
        <name>FMN</name>
        <dbReference type="ChEBI" id="CHEBI:58210"/>
    </ligand>
</feature>
<sequence length="206" mass="22655">MSNLLHLDASLRRDGSRSRMLSARFAQKWLAARPDGTVTYRDLAADPVPHLDEASYTTLFAEPAERTAEQAERWAFGDVFVQELLAADSVVIGLPLYNFGPPSSFMSWLDRIVTPDRTLGRLGDKQFVFALASGGGYGPGTPRHGWDHREPWLRHVFDALGVTDPVFVTAELTLARESPMMIPLDLGEASDQSLADALSTIDRLAA</sequence>
<comment type="function">
    <text evidence="6">Quinone reductase that provides resistance to thiol-specific stress caused by electrophilic quinones.</text>
</comment>